<accession>A0A8G1RJR9</accession>
<dbReference type="RefSeq" id="XP_040799302.1">
    <property type="nucleotide sequence ID" value="XM_040948753.1"/>
</dbReference>
<dbReference type="VEuPathDB" id="FungiDB:BO72DRAFT_498219"/>
<sequence length="109" mass="11969">MIPGPIKASVVAAALHARCGLAANELLELRDERPVHESTVAVDTDHAGLCLGSTFTTYINAEDVSTLDRSNALASLFELFDRDFEQGFGKVDEIPTDVKFDTMQEYHEL</sequence>
<dbReference type="OrthoDB" id="2308815at2759"/>
<dbReference type="Proteomes" id="UP000249789">
    <property type="component" value="Unassembled WGS sequence"/>
</dbReference>
<evidence type="ECO:0000313" key="2">
    <source>
        <dbReference type="Proteomes" id="UP000249789"/>
    </source>
</evidence>
<dbReference type="GeneID" id="63866086"/>
<reference evidence="1 2" key="1">
    <citation type="submission" date="2018-02" db="EMBL/GenBank/DDBJ databases">
        <title>The genomes of Aspergillus section Nigri reveals drivers in fungal speciation.</title>
        <authorList>
            <consortium name="DOE Joint Genome Institute"/>
            <person name="Vesth T.C."/>
            <person name="Nybo J."/>
            <person name="Theobald S."/>
            <person name="Brandl J."/>
            <person name="Frisvad J.C."/>
            <person name="Nielsen K.F."/>
            <person name="Lyhne E.K."/>
            <person name="Kogle M.E."/>
            <person name="Kuo A."/>
            <person name="Riley R."/>
            <person name="Clum A."/>
            <person name="Nolan M."/>
            <person name="Lipzen A."/>
            <person name="Salamov A."/>
            <person name="Henrissat B."/>
            <person name="Wiebenga A."/>
            <person name="De vries R.P."/>
            <person name="Grigoriev I.V."/>
            <person name="Mortensen U.H."/>
            <person name="Andersen M.R."/>
            <person name="Baker S.E."/>
        </authorList>
    </citation>
    <scope>NUCLEOTIDE SEQUENCE [LARGE SCALE GENOMIC DNA]</scope>
    <source>
        <strain evidence="1 2">CBS 313.89</strain>
    </source>
</reference>
<name>A0A8G1RJR9_9EURO</name>
<protein>
    <submittedName>
        <fullName evidence="1">Uncharacterized protein</fullName>
    </submittedName>
</protein>
<evidence type="ECO:0000313" key="1">
    <source>
        <dbReference type="EMBL" id="RAK75292.1"/>
    </source>
</evidence>
<gene>
    <name evidence="1" type="ORF">BO72DRAFT_498219</name>
</gene>
<organism evidence="1 2">
    <name type="scientific">Aspergillus fijiensis CBS 313.89</name>
    <dbReference type="NCBI Taxonomy" id="1448319"/>
    <lineage>
        <taxon>Eukaryota</taxon>
        <taxon>Fungi</taxon>
        <taxon>Dikarya</taxon>
        <taxon>Ascomycota</taxon>
        <taxon>Pezizomycotina</taxon>
        <taxon>Eurotiomycetes</taxon>
        <taxon>Eurotiomycetidae</taxon>
        <taxon>Eurotiales</taxon>
        <taxon>Aspergillaceae</taxon>
        <taxon>Aspergillus</taxon>
    </lineage>
</organism>
<proteinExistence type="predicted"/>
<keyword evidence="2" id="KW-1185">Reference proteome</keyword>
<dbReference type="AlphaFoldDB" id="A0A8G1RJR9"/>
<dbReference type="EMBL" id="KZ824659">
    <property type="protein sequence ID" value="RAK75292.1"/>
    <property type="molecule type" value="Genomic_DNA"/>
</dbReference>